<evidence type="ECO:0000259" key="2">
    <source>
        <dbReference type="Pfam" id="PF04984"/>
    </source>
</evidence>
<dbReference type="Pfam" id="PF04984">
    <property type="entry name" value="Phage_sheath_1"/>
    <property type="match status" value="1"/>
</dbReference>
<dbReference type="Gene3D" id="3.40.50.11780">
    <property type="match status" value="1"/>
</dbReference>
<sequence length="478" mass="50349">MAANYLHGVETIEVERGPRPVRTVKSAVIGLIGTAPQAPAGGINSPVLSLSEKDAAAFGPQLPGFTIPQALSAIYDHGAGSVIVINVLDPSLHKTSIAGEAVTLDAVSGAAALQKQAVANVVVKSADGTNTYVAGTDYQVDATYGKLTRLKTGAIAAGASLKVSYDYADPTKVTAADIIGGVNAAGKRIGIKALQDTYNQFGFFAKILIAPGFCTQNTVAAELVAAAERLDAIAYVDAPIGTAFADALAGRGPNGTINFNTSSDRARLCYPYVMVADGNGGLRLDALSARAAGLRAKVDNDKGFWWSSSNQELAGVVGVERQLSAMIDDPNSEVNQLNAAGITTVFNSVGTGFRLWGNRTAAWPAVSSMRNFENVRRTGDVINESIRYFSQQYIDMPLNQATIDSLVESVNGYGRKLIGDGALLGFKAWFDPARNSDVELSSGHLLISYKYTVAPPLERLTFETEITSEYLLTLKGGN</sequence>
<dbReference type="RefSeq" id="WP_103904363.1">
    <property type="nucleotide sequence ID" value="NZ_PQWB01000154.1"/>
</dbReference>
<dbReference type="PANTHER" id="PTHR35861:SF1">
    <property type="entry name" value="PHAGE TAIL SHEATH PROTEIN"/>
    <property type="match status" value="1"/>
</dbReference>
<protein>
    <submittedName>
        <fullName evidence="4">Phage tail protein</fullName>
    </submittedName>
</protein>
<evidence type="ECO:0000256" key="1">
    <source>
        <dbReference type="ARBA" id="ARBA00008005"/>
    </source>
</evidence>
<accession>A0A2S5DAT6</accession>
<feature type="domain" description="Tail sheath protein C-terminal" evidence="3">
    <location>
        <begin position="371"/>
        <end position="467"/>
    </location>
</feature>
<dbReference type="OrthoDB" id="9767864at2"/>
<comment type="caution">
    <text evidence="4">The sequence shown here is derived from an EMBL/GenBank/DDBJ whole genome shotgun (WGS) entry which is preliminary data.</text>
</comment>
<dbReference type="EMBL" id="PQWB01000154">
    <property type="protein sequence ID" value="POZ60220.1"/>
    <property type="molecule type" value="Genomic_DNA"/>
</dbReference>
<organism evidence="4 5">
    <name type="scientific">Chromobacterium alticapitis</name>
    <dbReference type="NCBI Taxonomy" id="2073169"/>
    <lineage>
        <taxon>Bacteria</taxon>
        <taxon>Pseudomonadati</taxon>
        <taxon>Pseudomonadota</taxon>
        <taxon>Betaproteobacteria</taxon>
        <taxon>Neisseriales</taxon>
        <taxon>Chromobacteriaceae</taxon>
        <taxon>Chromobacterium</taxon>
    </lineage>
</organism>
<dbReference type="Proteomes" id="UP000237082">
    <property type="component" value="Unassembled WGS sequence"/>
</dbReference>
<dbReference type="AlphaFoldDB" id="A0A2S5DAT6"/>
<evidence type="ECO:0000313" key="5">
    <source>
        <dbReference type="Proteomes" id="UP000237082"/>
    </source>
</evidence>
<dbReference type="InterPro" id="IPR052042">
    <property type="entry name" value="Tail_sheath_structural"/>
</dbReference>
<evidence type="ECO:0000313" key="4">
    <source>
        <dbReference type="EMBL" id="POZ60220.1"/>
    </source>
</evidence>
<dbReference type="PANTHER" id="PTHR35861">
    <property type="match status" value="1"/>
</dbReference>
<dbReference type="InterPro" id="IPR020287">
    <property type="entry name" value="Tail_sheath_C"/>
</dbReference>
<name>A0A2S5DAT6_9NEIS</name>
<comment type="similarity">
    <text evidence="1">Belongs to the myoviridae tail sheath protein family.</text>
</comment>
<gene>
    <name evidence="4" type="ORF">C2I19_20040</name>
</gene>
<keyword evidence="5" id="KW-1185">Reference proteome</keyword>
<reference evidence="5" key="1">
    <citation type="submission" date="2018-02" db="EMBL/GenBank/DDBJ databases">
        <authorList>
            <person name="O'Hara-Hanley K."/>
            <person name="Soby S."/>
        </authorList>
    </citation>
    <scope>NUCLEOTIDE SEQUENCE [LARGE SCALE GENOMIC DNA]</scope>
    <source>
        <strain evidence="5">MWU14-2602</strain>
    </source>
</reference>
<feature type="domain" description="Tail sheath protein subtilisin-like" evidence="2">
    <location>
        <begin position="191"/>
        <end position="361"/>
    </location>
</feature>
<proteinExistence type="inferred from homology"/>
<dbReference type="InterPro" id="IPR035089">
    <property type="entry name" value="Phage_sheath_subtilisin"/>
</dbReference>
<dbReference type="Pfam" id="PF17482">
    <property type="entry name" value="Phage_sheath_1C"/>
    <property type="match status" value="1"/>
</dbReference>
<evidence type="ECO:0000259" key="3">
    <source>
        <dbReference type="Pfam" id="PF17482"/>
    </source>
</evidence>